<feature type="compositionally biased region" description="Basic and acidic residues" evidence="1">
    <location>
        <begin position="44"/>
        <end position="55"/>
    </location>
</feature>
<evidence type="ECO:0000313" key="3">
    <source>
        <dbReference type="Proteomes" id="UP001148838"/>
    </source>
</evidence>
<keyword evidence="3" id="KW-1185">Reference proteome</keyword>
<gene>
    <name evidence="2" type="ORF">ANN_26532</name>
</gene>
<feature type="region of interest" description="Disordered" evidence="1">
    <location>
        <begin position="1"/>
        <end position="93"/>
    </location>
</feature>
<name>A0ABQ8RYB8_PERAM</name>
<evidence type="ECO:0000313" key="2">
    <source>
        <dbReference type="EMBL" id="KAJ4426733.1"/>
    </source>
</evidence>
<feature type="compositionally biased region" description="Basic and acidic residues" evidence="1">
    <location>
        <begin position="75"/>
        <end position="93"/>
    </location>
</feature>
<dbReference type="EMBL" id="JAJSOF020000039">
    <property type="protein sequence ID" value="KAJ4426733.1"/>
    <property type="molecule type" value="Genomic_DNA"/>
</dbReference>
<dbReference type="Proteomes" id="UP001148838">
    <property type="component" value="Unassembled WGS sequence"/>
</dbReference>
<evidence type="ECO:0000256" key="1">
    <source>
        <dbReference type="SAM" id="MobiDB-lite"/>
    </source>
</evidence>
<reference evidence="2 3" key="1">
    <citation type="journal article" date="2022" name="Allergy">
        <title>Genome assembly and annotation of Periplaneta americana reveal a comprehensive cockroach allergen profile.</title>
        <authorList>
            <person name="Wang L."/>
            <person name="Xiong Q."/>
            <person name="Saelim N."/>
            <person name="Wang L."/>
            <person name="Nong W."/>
            <person name="Wan A.T."/>
            <person name="Shi M."/>
            <person name="Liu X."/>
            <person name="Cao Q."/>
            <person name="Hui J.H.L."/>
            <person name="Sookrung N."/>
            <person name="Leung T.F."/>
            <person name="Tungtrongchitr A."/>
            <person name="Tsui S.K.W."/>
        </authorList>
    </citation>
    <scope>NUCLEOTIDE SEQUENCE [LARGE SCALE GENOMIC DNA]</scope>
    <source>
        <strain evidence="2">PWHHKU_190912</strain>
    </source>
</reference>
<sequence>MAGLCEGGNEPPGSLKVNNSCAREGPRPTRRLLAPRPNAEVEVDDHATRMEEQKKKLTGSLAEKKLPTEGCTENNGERDQSSGQKKIGDDRQH</sequence>
<comment type="caution">
    <text evidence="2">The sequence shown here is derived from an EMBL/GenBank/DDBJ whole genome shotgun (WGS) entry which is preliminary data.</text>
</comment>
<protein>
    <submittedName>
        <fullName evidence="2">Uncharacterized protein</fullName>
    </submittedName>
</protein>
<accession>A0ABQ8RYB8</accession>
<proteinExistence type="predicted"/>
<organism evidence="2 3">
    <name type="scientific">Periplaneta americana</name>
    <name type="common">American cockroach</name>
    <name type="synonym">Blatta americana</name>
    <dbReference type="NCBI Taxonomy" id="6978"/>
    <lineage>
        <taxon>Eukaryota</taxon>
        <taxon>Metazoa</taxon>
        <taxon>Ecdysozoa</taxon>
        <taxon>Arthropoda</taxon>
        <taxon>Hexapoda</taxon>
        <taxon>Insecta</taxon>
        <taxon>Pterygota</taxon>
        <taxon>Neoptera</taxon>
        <taxon>Polyneoptera</taxon>
        <taxon>Dictyoptera</taxon>
        <taxon>Blattodea</taxon>
        <taxon>Blattoidea</taxon>
        <taxon>Blattidae</taxon>
        <taxon>Blattinae</taxon>
        <taxon>Periplaneta</taxon>
    </lineage>
</organism>